<dbReference type="Proteomes" id="UP001234989">
    <property type="component" value="Chromosome 3"/>
</dbReference>
<evidence type="ECO:0000313" key="2">
    <source>
        <dbReference type="Proteomes" id="UP001234989"/>
    </source>
</evidence>
<organism evidence="1 2">
    <name type="scientific">Solanum verrucosum</name>
    <dbReference type="NCBI Taxonomy" id="315347"/>
    <lineage>
        <taxon>Eukaryota</taxon>
        <taxon>Viridiplantae</taxon>
        <taxon>Streptophyta</taxon>
        <taxon>Embryophyta</taxon>
        <taxon>Tracheophyta</taxon>
        <taxon>Spermatophyta</taxon>
        <taxon>Magnoliopsida</taxon>
        <taxon>eudicotyledons</taxon>
        <taxon>Gunneridae</taxon>
        <taxon>Pentapetalae</taxon>
        <taxon>asterids</taxon>
        <taxon>lamiids</taxon>
        <taxon>Solanales</taxon>
        <taxon>Solanaceae</taxon>
        <taxon>Solanoideae</taxon>
        <taxon>Solaneae</taxon>
        <taxon>Solanum</taxon>
    </lineage>
</organism>
<dbReference type="PANTHER" id="PTHR45835:SF91">
    <property type="entry name" value="RETROTRANSPOSON, TY3-GYPSY SUBCLASS-LIKE PROTEIN"/>
    <property type="match status" value="1"/>
</dbReference>
<dbReference type="SUPFAM" id="SSF53098">
    <property type="entry name" value="Ribonuclease H-like"/>
    <property type="match status" value="1"/>
</dbReference>
<name>A0AAF0TL09_SOLVR</name>
<dbReference type="InterPro" id="IPR012337">
    <property type="entry name" value="RNaseH-like_sf"/>
</dbReference>
<protein>
    <submittedName>
        <fullName evidence="1">Uncharacterized protein</fullName>
    </submittedName>
</protein>
<reference evidence="1" key="1">
    <citation type="submission" date="2023-08" db="EMBL/GenBank/DDBJ databases">
        <title>A de novo genome assembly of Solanum verrucosum Schlechtendal, a Mexican diploid species geographically isolated from the other diploid A-genome species in potato relatives.</title>
        <authorList>
            <person name="Hosaka K."/>
        </authorList>
    </citation>
    <scope>NUCLEOTIDE SEQUENCE</scope>
    <source>
        <tissue evidence="1">Young leaves</tissue>
    </source>
</reference>
<dbReference type="InterPro" id="IPR036397">
    <property type="entry name" value="RNaseH_sf"/>
</dbReference>
<sequence>MSISDNGVTVQNRSESSLVAEVKEKQDSGLILLQLKGAIHQERVEVLSQGGDSVLRYQGRLCVPKKGLGTQINLSTISHPQTDDQAKRTIQTLKDMLRACVINLKGSWDDHLPLIEFAYNNSYHSSIQMGPYKVLYGRRCRSPVSWFEVGQVALIGPDSVHDDMEKVQLIRDRLKTAQSRQKSYVDVRRRDLEFQIDDWVFLNV</sequence>
<proteinExistence type="predicted"/>
<dbReference type="PANTHER" id="PTHR45835">
    <property type="entry name" value="YALI0A06105P"/>
    <property type="match status" value="1"/>
</dbReference>
<dbReference type="EMBL" id="CP133614">
    <property type="protein sequence ID" value="WMV19373.1"/>
    <property type="molecule type" value="Genomic_DNA"/>
</dbReference>
<evidence type="ECO:0000313" key="1">
    <source>
        <dbReference type="EMBL" id="WMV19373.1"/>
    </source>
</evidence>
<dbReference type="Gene3D" id="3.30.420.10">
    <property type="entry name" value="Ribonuclease H-like superfamily/Ribonuclease H"/>
    <property type="match status" value="1"/>
</dbReference>
<keyword evidence="2" id="KW-1185">Reference proteome</keyword>
<dbReference type="AlphaFoldDB" id="A0AAF0TL09"/>
<dbReference type="GO" id="GO:0003676">
    <property type="term" value="F:nucleic acid binding"/>
    <property type="evidence" value="ECO:0007669"/>
    <property type="project" value="InterPro"/>
</dbReference>
<accession>A0AAF0TL09</accession>
<gene>
    <name evidence="1" type="ORF">MTR67_012758</name>
</gene>